<dbReference type="Proteomes" id="UP000486351">
    <property type="component" value="Unassembled WGS sequence"/>
</dbReference>
<organism evidence="1 2">
    <name type="scientific">Phytophthora fragariae</name>
    <dbReference type="NCBI Taxonomy" id="53985"/>
    <lineage>
        <taxon>Eukaryota</taxon>
        <taxon>Sar</taxon>
        <taxon>Stramenopiles</taxon>
        <taxon>Oomycota</taxon>
        <taxon>Peronosporomycetes</taxon>
        <taxon>Peronosporales</taxon>
        <taxon>Peronosporaceae</taxon>
        <taxon>Phytophthora</taxon>
    </lineage>
</organism>
<comment type="caution">
    <text evidence="1">The sequence shown here is derived from an EMBL/GenBank/DDBJ whole genome shotgun (WGS) entry which is preliminary data.</text>
</comment>
<evidence type="ECO:0000313" key="2">
    <source>
        <dbReference type="Proteomes" id="UP000486351"/>
    </source>
</evidence>
<proteinExistence type="predicted"/>
<sequence>MRGFRVNLAVSINVFSSYAHARTTPFARVISREIKNPTLFGSMKHRPDNCSNQKA</sequence>
<protein>
    <submittedName>
        <fullName evidence="1">Uncharacterized protein</fullName>
    </submittedName>
</protein>
<evidence type="ECO:0000313" key="1">
    <source>
        <dbReference type="EMBL" id="KAE9346990.1"/>
    </source>
</evidence>
<name>A0A6G0S1C8_9STRA</name>
<reference evidence="1 2" key="1">
    <citation type="submission" date="2018-09" db="EMBL/GenBank/DDBJ databases">
        <title>Genomic investigation of the strawberry pathogen Phytophthora fragariae indicates pathogenicity is determined by transcriptional variation in three key races.</title>
        <authorList>
            <person name="Adams T.M."/>
            <person name="Armitage A.D."/>
            <person name="Sobczyk M.K."/>
            <person name="Bates H.J."/>
            <person name="Dunwell J.M."/>
            <person name="Nellist C.F."/>
            <person name="Harrison R.J."/>
        </authorList>
    </citation>
    <scope>NUCLEOTIDE SEQUENCE [LARGE SCALE GENOMIC DNA]</scope>
    <source>
        <strain evidence="1 2">NOV-77</strain>
    </source>
</reference>
<accession>A0A6G0S1C8</accession>
<dbReference type="EMBL" id="QXFY01000351">
    <property type="protein sequence ID" value="KAE9346990.1"/>
    <property type="molecule type" value="Genomic_DNA"/>
</dbReference>
<gene>
    <name evidence="1" type="ORF">PF008_g8010</name>
</gene>
<dbReference type="AlphaFoldDB" id="A0A6G0S1C8"/>